<name>A0A9P5R2K3_9FUNG</name>
<gene>
    <name evidence="2" type="ORF">BG015_006240</name>
</gene>
<protein>
    <submittedName>
        <fullName evidence="2">Uncharacterized protein</fullName>
    </submittedName>
</protein>
<dbReference type="AlphaFoldDB" id="A0A9P5R2K3"/>
<feature type="non-terminal residue" evidence="2">
    <location>
        <position position="82"/>
    </location>
</feature>
<dbReference type="PROSITE" id="PS51257">
    <property type="entry name" value="PROKAR_LIPOPROTEIN"/>
    <property type="match status" value="1"/>
</dbReference>
<dbReference type="EMBL" id="JAAAUQ010002959">
    <property type="protein sequence ID" value="KAF9119732.1"/>
    <property type="molecule type" value="Genomic_DNA"/>
</dbReference>
<dbReference type="Proteomes" id="UP000748756">
    <property type="component" value="Unassembled WGS sequence"/>
</dbReference>
<keyword evidence="3" id="KW-1185">Reference proteome</keyword>
<feature type="signal peptide" evidence="1">
    <location>
        <begin position="1"/>
        <end position="24"/>
    </location>
</feature>
<reference evidence="2" key="1">
    <citation type="journal article" date="2020" name="Fungal Divers.">
        <title>Resolving the Mortierellaceae phylogeny through synthesis of multi-gene phylogenetics and phylogenomics.</title>
        <authorList>
            <person name="Vandepol N."/>
            <person name="Liber J."/>
            <person name="Desiro A."/>
            <person name="Na H."/>
            <person name="Kennedy M."/>
            <person name="Barry K."/>
            <person name="Grigoriev I.V."/>
            <person name="Miller A.N."/>
            <person name="O'Donnell K."/>
            <person name="Stajich J.E."/>
            <person name="Bonito G."/>
        </authorList>
    </citation>
    <scope>NUCLEOTIDE SEQUENCE</scope>
    <source>
        <strain evidence="2">NRRL 6426</strain>
    </source>
</reference>
<feature type="chain" id="PRO_5040270634" evidence="1">
    <location>
        <begin position="25"/>
        <end position="82"/>
    </location>
</feature>
<proteinExistence type="predicted"/>
<evidence type="ECO:0000313" key="2">
    <source>
        <dbReference type="EMBL" id="KAF9119732.1"/>
    </source>
</evidence>
<dbReference type="OrthoDB" id="2445447at2759"/>
<comment type="caution">
    <text evidence="2">The sequence shown here is derived from an EMBL/GenBank/DDBJ whole genome shotgun (WGS) entry which is preliminary data.</text>
</comment>
<accession>A0A9P5R2K3</accession>
<organism evidence="2 3">
    <name type="scientific">Linnemannia schmuckeri</name>
    <dbReference type="NCBI Taxonomy" id="64567"/>
    <lineage>
        <taxon>Eukaryota</taxon>
        <taxon>Fungi</taxon>
        <taxon>Fungi incertae sedis</taxon>
        <taxon>Mucoromycota</taxon>
        <taxon>Mortierellomycotina</taxon>
        <taxon>Mortierellomycetes</taxon>
        <taxon>Mortierellales</taxon>
        <taxon>Mortierellaceae</taxon>
        <taxon>Linnemannia</taxon>
    </lineage>
</organism>
<evidence type="ECO:0000256" key="1">
    <source>
        <dbReference type="SAM" id="SignalP"/>
    </source>
</evidence>
<evidence type="ECO:0000313" key="3">
    <source>
        <dbReference type="Proteomes" id="UP000748756"/>
    </source>
</evidence>
<keyword evidence="1" id="KW-0732">Signal</keyword>
<sequence>MRFTTTVASALALILAATTATVSAQGFSAGCSTCLLTAAQAVSPACNQATFQTTNAPSEMTPQEKACFCPLSSDADSTWIQQ</sequence>